<proteinExistence type="predicted"/>
<comment type="caution">
    <text evidence="2">The sequence shown here is derived from an EMBL/GenBank/DDBJ whole genome shotgun (WGS) entry which is preliminary data.</text>
</comment>
<evidence type="ECO:0000256" key="1">
    <source>
        <dbReference type="SAM" id="Phobius"/>
    </source>
</evidence>
<accession>A0AAV6YRW0</accession>
<keyword evidence="1" id="KW-0472">Membrane</keyword>
<dbReference type="AlphaFoldDB" id="A0AAV6YRW0"/>
<reference evidence="2" key="1">
    <citation type="thesis" date="2020" institute="ProQuest LLC" country="789 East Eisenhower Parkway, Ann Arbor, MI, USA">
        <title>Comparative Genomics and Chromosome Evolution.</title>
        <authorList>
            <person name="Mudd A.B."/>
        </authorList>
    </citation>
    <scope>NUCLEOTIDE SEQUENCE</scope>
    <source>
        <strain evidence="2">237g6f4</strain>
        <tissue evidence="2">Blood</tissue>
    </source>
</reference>
<feature type="transmembrane region" description="Helical" evidence="1">
    <location>
        <begin position="34"/>
        <end position="53"/>
    </location>
</feature>
<keyword evidence="1" id="KW-0812">Transmembrane</keyword>
<evidence type="ECO:0000313" key="2">
    <source>
        <dbReference type="EMBL" id="KAG8537710.1"/>
    </source>
</evidence>
<gene>
    <name evidence="2" type="ORF">GDO81_024041</name>
</gene>
<organism evidence="2 3">
    <name type="scientific">Engystomops pustulosus</name>
    <name type="common">Tungara frog</name>
    <name type="synonym">Physalaemus pustulosus</name>
    <dbReference type="NCBI Taxonomy" id="76066"/>
    <lineage>
        <taxon>Eukaryota</taxon>
        <taxon>Metazoa</taxon>
        <taxon>Chordata</taxon>
        <taxon>Craniata</taxon>
        <taxon>Vertebrata</taxon>
        <taxon>Euteleostomi</taxon>
        <taxon>Amphibia</taxon>
        <taxon>Batrachia</taxon>
        <taxon>Anura</taxon>
        <taxon>Neobatrachia</taxon>
        <taxon>Hyloidea</taxon>
        <taxon>Leptodactylidae</taxon>
        <taxon>Leiuperinae</taxon>
        <taxon>Engystomops</taxon>
    </lineage>
</organism>
<dbReference type="Proteomes" id="UP000824782">
    <property type="component" value="Unassembled WGS sequence"/>
</dbReference>
<evidence type="ECO:0000313" key="3">
    <source>
        <dbReference type="Proteomes" id="UP000824782"/>
    </source>
</evidence>
<protein>
    <submittedName>
        <fullName evidence="2">Uncharacterized protein</fullName>
    </submittedName>
</protein>
<name>A0AAV6YRW0_ENGPU</name>
<dbReference type="EMBL" id="WNYA01027454">
    <property type="protein sequence ID" value="KAG8537710.1"/>
    <property type="molecule type" value="Genomic_DNA"/>
</dbReference>
<keyword evidence="3" id="KW-1185">Reference proteome</keyword>
<keyword evidence="1" id="KW-1133">Transmembrane helix</keyword>
<sequence length="80" mass="8934">MLGSAPKGLTSLAAGRGEGVCSTFISITFKFNVVLVYIFSSTFYNVLFFFNYLQTNKSCPTCRIDIKKRQLGQMFFLAPS</sequence>